<evidence type="ECO:0000313" key="5">
    <source>
        <dbReference type="EMBL" id="MBM2623233.1"/>
    </source>
</evidence>
<dbReference type="PANTHER" id="PTHR34580">
    <property type="match status" value="1"/>
</dbReference>
<feature type="domain" description="HTH deoR-type" evidence="4">
    <location>
        <begin position="4"/>
        <end position="63"/>
    </location>
</feature>
<dbReference type="InterPro" id="IPR026881">
    <property type="entry name" value="WYL_dom"/>
</dbReference>
<dbReference type="Proteomes" id="UP000632138">
    <property type="component" value="Unassembled WGS sequence"/>
</dbReference>
<dbReference type="SUPFAM" id="SSF46785">
    <property type="entry name" value="Winged helix' DNA-binding domain"/>
    <property type="match status" value="1"/>
</dbReference>
<evidence type="ECO:0000256" key="3">
    <source>
        <dbReference type="SAM" id="MobiDB-lite"/>
    </source>
</evidence>
<dbReference type="Pfam" id="PF08279">
    <property type="entry name" value="HTH_11"/>
    <property type="match status" value="1"/>
</dbReference>
<reference evidence="5 6" key="1">
    <citation type="submission" date="2021-01" db="EMBL/GenBank/DDBJ databases">
        <title>Actinoplanes sp. nov. LDG1-06 isolated from lichen.</title>
        <authorList>
            <person name="Saeng-In P."/>
            <person name="Phongsopitanun W."/>
            <person name="Kanchanasin P."/>
            <person name="Yuki M."/>
            <person name="Kudo T."/>
            <person name="Ohkuma M."/>
            <person name="Tanasupawat S."/>
        </authorList>
    </citation>
    <scope>NUCLEOTIDE SEQUENCE [LARGE SCALE GENOMIC DNA]</scope>
    <source>
        <strain evidence="5 6">LDG1-06</strain>
    </source>
</reference>
<keyword evidence="2" id="KW-0804">Transcription</keyword>
<dbReference type="RefSeq" id="WP_203383586.1">
    <property type="nucleotide sequence ID" value="NZ_JAENHP010000033.1"/>
</dbReference>
<dbReference type="InterPro" id="IPR013196">
    <property type="entry name" value="HTH_11"/>
</dbReference>
<dbReference type="PANTHER" id="PTHR34580:SF3">
    <property type="entry name" value="PROTEIN PAFB"/>
    <property type="match status" value="1"/>
</dbReference>
<dbReference type="InterPro" id="IPR001034">
    <property type="entry name" value="DeoR_HTH"/>
</dbReference>
<gene>
    <name evidence="5" type="ORF">JIG36_47830</name>
</gene>
<dbReference type="InterPro" id="IPR036390">
    <property type="entry name" value="WH_DNA-bd_sf"/>
</dbReference>
<evidence type="ECO:0000256" key="2">
    <source>
        <dbReference type="ARBA" id="ARBA00023163"/>
    </source>
</evidence>
<proteinExistence type="predicted"/>
<evidence type="ECO:0000259" key="4">
    <source>
        <dbReference type="PROSITE" id="PS51000"/>
    </source>
</evidence>
<dbReference type="PIRSF" id="PIRSF016838">
    <property type="entry name" value="PafC"/>
    <property type="match status" value="1"/>
</dbReference>
<comment type="caution">
    <text evidence="5">The sequence shown here is derived from an EMBL/GenBank/DDBJ whole genome shotgun (WGS) entry which is preliminary data.</text>
</comment>
<dbReference type="PROSITE" id="PS52050">
    <property type="entry name" value="WYL"/>
    <property type="match status" value="1"/>
</dbReference>
<dbReference type="Pfam" id="PF13280">
    <property type="entry name" value="WYL"/>
    <property type="match status" value="1"/>
</dbReference>
<dbReference type="PROSITE" id="PS51000">
    <property type="entry name" value="HTH_DEOR_2"/>
    <property type="match status" value="1"/>
</dbReference>
<name>A0ABS2ATN3_9ACTN</name>
<dbReference type="InterPro" id="IPR057727">
    <property type="entry name" value="WCX_dom"/>
</dbReference>
<keyword evidence="6" id="KW-1185">Reference proteome</keyword>
<dbReference type="EMBL" id="JAENHP010000033">
    <property type="protein sequence ID" value="MBM2623233.1"/>
    <property type="molecule type" value="Genomic_DNA"/>
</dbReference>
<keyword evidence="1" id="KW-0805">Transcription regulation</keyword>
<dbReference type="Gene3D" id="1.10.10.10">
    <property type="entry name" value="Winged helix-like DNA-binding domain superfamily/Winged helix DNA-binding domain"/>
    <property type="match status" value="1"/>
</dbReference>
<accession>A0ABS2ATN3</accession>
<dbReference type="InterPro" id="IPR036388">
    <property type="entry name" value="WH-like_DNA-bd_sf"/>
</dbReference>
<evidence type="ECO:0000256" key="1">
    <source>
        <dbReference type="ARBA" id="ARBA00023015"/>
    </source>
</evidence>
<dbReference type="Pfam" id="PF25583">
    <property type="entry name" value="WCX"/>
    <property type="match status" value="1"/>
</dbReference>
<feature type="compositionally biased region" description="Low complexity" evidence="3">
    <location>
        <begin position="260"/>
        <end position="301"/>
    </location>
</feature>
<organism evidence="5 6">
    <name type="scientific">Paractinoplanes ovalisporus</name>
    <dbReference type="NCBI Taxonomy" id="2810368"/>
    <lineage>
        <taxon>Bacteria</taxon>
        <taxon>Bacillati</taxon>
        <taxon>Actinomycetota</taxon>
        <taxon>Actinomycetes</taxon>
        <taxon>Micromonosporales</taxon>
        <taxon>Micromonosporaceae</taxon>
        <taxon>Paractinoplanes</taxon>
    </lineage>
</organism>
<protein>
    <submittedName>
        <fullName evidence="5">WYL domain-containing protein</fullName>
    </submittedName>
</protein>
<dbReference type="InterPro" id="IPR051534">
    <property type="entry name" value="CBASS_pafABC_assoc_protein"/>
</dbReference>
<feature type="region of interest" description="Disordered" evidence="3">
    <location>
        <begin position="255"/>
        <end position="301"/>
    </location>
</feature>
<sequence>MSRPTARVLALLEILQGGGTHTVGELAARLGVDERTVRRYAEHLIDLDIPVGSVRGRYGGYRLAPGFRMPPLMLTDEEAMAILLGLVAGRRAGLLPTSDEAVESAAGKVRRVLPKAAAARFEALAETLHFTSPASSAATPEAAVLLQLATAARQRHPVVISYSGRERTLHPYGIVAHSRRWYVTGADSVSGEVRTFRLDRIGWVRPAAGTFETPPSFDPVEVVLTGLAGTPWRHSVVLRVRGEADDVRTRFPRGLVTVEPSTGSSATPSSAGPVAAPTSTAPSAPSTAPSSTAPTVASSSTAPSSAALTAARSSGSHGWVIVRLRAERLDWLPGVLAGVGLPFVIDEPAELRDLVREWAARITACATATTQAEAVAGFP</sequence>
<dbReference type="InterPro" id="IPR028349">
    <property type="entry name" value="PafC-like"/>
</dbReference>
<evidence type="ECO:0000313" key="6">
    <source>
        <dbReference type="Proteomes" id="UP000632138"/>
    </source>
</evidence>